<name>A0A6I4V3U8_9SPHN</name>
<dbReference type="NCBIfam" id="TIGR03177">
    <property type="entry name" value="pilus_cpaB"/>
    <property type="match status" value="1"/>
</dbReference>
<feature type="compositionally biased region" description="Low complexity" evidence="1">
    <location>
        <begin position="257"/>
        <end position="281"/>
    </location>
</feature>
<comment type="caution">
    <text evidence="3">The sequence shown here is derived from an EMBL/GenBank/DDBJ whole genome shotgun (WGS) entry which is preliminary data.</text>
</comment>
<evidence type="ECO:0000259" key="2">
    <source>
        <dbReference type="SMART" id="SM00858"/>
    </source>
</evidence>
<dbReference type="InterPro" id="IPR017592">
    <property type="entry name" value="Pilus_assmbl_Flp-typ_CpaB"/>
</dbReference>
<dbReference type="OrthoDB" id="163768at2"/>
<dbReference type="Proteomes" id="UP000471435">
    <property type="component" value="Unassembled WGS sequence"/>
</dbReference>
<dbReference type="Pfam" id="PF16976">
    <property type="entry name" value="RcpC"/>
    <property type="match status" value="1"/>
</dbReference>
<protein>
    <submittedName>
        <fullName evidence="3">Flp pilus assembly protein CpaB</fullName>
    </submittedName>
</protein>
<dbReference type="SMART" id="SM00858">
    <property type="entry name" value="SAF"/>
    <property type="match status" value="1"/>
</dbReference>
<dbReference type="Pfam" id="PF08666">
    <property type="entry name" value="SAF"/>
    <property type="match status" value="1"/>
</dbReference>
<dbReference type="InterPro" id="IPR013974">
    <property type="entry name" value="SAF"/>
</dbReference>
<dbReference type="InterPro" id="IPR031571">
    <property type="entry name" value="RcpC_dom"/>
</dbReference>
<feature type="domain" description="SAF" evidence="2">
    <location>
        <begin position="44"/>
        <end position="108"/>
    </location>
</feature>
<reference evidence="3 4" key="1">
    <citation type="submission" date="2019-12" db="EMBL/GenBank/DDBJ databases">
        <title>Genomic-based taxomic classification of the family Erythrobacteraceae.</title>
        <authorList>
            <person name="Xu L."/>
        </authorList>
    </citation>
    <scope>NUCLEOTIDE SEQUENCE [LARGE SCALE GENOMIC DNA]</scope>
    <source>
        <strain evidence="3 4">SW-109</strain>
    </source>
</reference>
<organism evidence="3 4">
    <name type="scientific">Pontixanthobacter luteolus</name>
    <dbReference type="NCBI Taxonomy" id="295089"/>
    <lineage>
        <taxon>Bacteria</taxon>
        <taxon>Pseudomonadati</taxon>
        <taxon>Pseudomonadota</taxon>
        <taxon>Alphaproteobacteria</taxon>
        <taxon>Sphingomonadales</taxon>
        <taxon>Erythrobacteraceae</taxon>
        <taxon>Pontixanthobacter</taxon>
    </lineage>
</organism>
<sequence>MQGRNLIILGFAVLLGLVAVFLANTYFSGVEQREERQAEVNKLARVVVATQDMAFGTPLTQTNLRLVNWPANSVPQGAFSDISVAMRGGRVALRPITIGEPVLATKVSGEDGRATLAALLPDDQRAVSIPVNEVAGVAGFVRAGDVVDVLLTRQIPGEGAQPSDKMTTVVLENTLVLAVDQVASENETDATVAKTATLQTDIYGAQKLALAQQIGSLSLTLRNIENQMTGATQVVLANDLGGAGYYIGPKTRQAAPAAASYRPAAPRAASGSSAPAPTRPRGPTMTVVRGVEDTEYSVNRSRGW</sequence>
<feature type="region of interest" description="Disordered" evidence="1">
    <location>
        <begin position="257"/>
        <end position="304"/>
    </location>
</feature>
<keyword evidence="4" id="KW-1185">Reference proteome</keyword>
<gene>
    <name evidence="3" type="primary">cpaB</name>
    <name evidence="3" type="ORF">GRI43_13105</name>
</gene>
<dbReference type="EMBL" id="WTYP01000002">
    <property type="protein sequence ID" value="MXP48328.1"/>
    <property type="molecule type" value="Genomic_DNA"/>
</dbReference>
<evidence type="ECO:0000256" key="1">
    <source>
        <dbReference type="SAM" id="MobiDB-lite"/>
    </source>
</evidence>
<evidence type="ECO:0000313" key="4">
    <source>
        <dbReference type="Proteomes" id="UP000471435"/>
    </source>
</evidence>
<dbReference type="CDD" id="cd11614">
    <property type="entry name" value="SAF_CpaB_FlgA_like"/>
    <property type="match status" value="1"/>
</dbReference>
<dbReference type="RefSeq" id="WP_160731522.1">
    <property type="nucleotide sequence ID" value="NZ_WTYP01000002.1"/>
</dbReference>
<dbReference type="AlphaFoldDB" id="A0A6I4V3U8"/>
<proteinExistence type="predicted"/>
<accession>A0A6I4V3U8</accession>
<evidence type="ECO:0000313" key="3">
    <source>
        <dbReference type="EMBL" id="MXP48328.1"/>
    </source>
</evidence>